<name>A0A1B4FZI5_9BURK</name>
<feature type="domain" description="Glycosyl transferase family 1" evidence="1">
    <location>
        <begin position="197"/>
        <end position="350"/>
    </location>
</feature>
<sequence length="373" mass="40768">MKVLHVYRTYFPDPPGGLQEAIRQIALATRERGVDARIFTLSPTPEPSRLEFDEGMVVRARSWAAPASCDLGGPGAWSLFRKMALWADVLHFHFPWPYADLLHLLGRARRPAVMTYHSDIVRQKWLGAAYGPLMRWMLGSMDAVVATSPAYAATSPILNACVRPERLRTIPLGMADYRDAPTETGGDAILDRLGLFGEPFFLALGVLRYYKGLHTLIEAAPSIGARIVIAGAGPERENLIALAKRLDVRNVVFAGQVSHDEKVALLRSCRAMVLPSHLRSEAFGMVLIEAEMFGKPMVCCEVGSGTSYVNEHGTTGFVAPPEQADALADALHTLLVDDALASRMGRAARARYEAMFSGPALGDAYCGLYRDVI</sequence>
<dbReference type="PANTHER" id="PTHR12526:SF627">
    <property type="entry name" value="D-RHAMNOSYLTRANSFERASE WBPZ"/>
    <property type="match status" value="1"/>
</dbReference>
<accession>A0A1B4FZI5</accession>
<dbReference type="PANTHER" id="PTHR12526">
    <property type="entry name" value="GLYCOSYLTRANSFERASE"/>
    <property type="match status" value="1"/>
</dbReference>
<dbReference type="Proteomes" id="UP000067711">
    <property type="component" value="Chromosome 1"/>
</dbReference>
<dbReference type="RefSeq" id="WP_066486974.1">
    <property type="nucleotide sequence ID" value="NZ_CP013389.1"/>
</dbReference>
<evidence type="ECO:0000259" key="1">
    <source>
        <dbReference type="Pfam" id="PF00534"/>
    </source>
</evidence>
<evidence type="ECO:0000259" key="2">
    <source>
        <dbReference type="Pfam" id="PF13579"/>
    </source>
</evidence>
<dbReference type="Gene3D" id="3.40.50.2000">
    <property type="entry name" value="Glycogen Phosphorylase B"/>
    <property type="match status" value="2"/>
</dbReference>
<gene>
    <name evidence="3" type="ORF">WS71_17030</name>
</gene>
<dbReference type="SUPFAM" id="SSF53756">
    <property type="entry name" value="UDP-Glycosyltransferase/glycogen phosphorylase"/>
    <property type="match status" value="1"/>
</dbReference>
<dbReference type="Pfam" id="PF13579">
    <property type="entry name" value="Glyco_trans_4_4"/>
    <property type="match status" value="1"/>
</dbReference>
<dbReference type="EMBL" id="CP013389">
    <property type="protein sequence ID" value="AOJ09086.1"/>
    <property type="molecule type" value="Genomic_DNA"/>
</dbReference>
<dbReference type="AlphaFoldDB" id="A0A1B4FZI5"/>
<protein>
    <submittedName>
        <fullName evidence="3">Glycosyl transferase</fullName>
    </submittedName>
</protein>
<dbReference type="InterPro" id="IPR028098">
    <property type="entry name" value="Glyco_trans_4-like_N"/>
</dbReference>
<keyword evidence="3" id="KW-0808">Transferase</keyword>
<dbReference type="GO" id="GO:0016757">
    <property type="term" value="F:glycosyltransferase activity"/>
    <property type="evidence" value="ECO:0007669"/>
    <property type="project" value="InterPro"/>
</dbReference>
<dbReference type="Pfam" id="PF00534">
    <property type="entry name" value="Glycos_transf_1"/>
    <property type="match status" value="1"/>
</dbReference>
<reference evidence="3 4" key="1">
    <citation type="submission" date="2015-12" db="EMBL/GenBank/DDBJ databases">
        <title>Diversity of Burkholderia near neighbor genomes.</title>
        <authorList>
            <person name="Sahl J."/>
            <person name="Wagner D."/>
            <person name="Keim P."/>
        </authorList>
    </citation>
    <scope>NUCLEOTIDE SEQUENCE [LARGE SCALE GENOMIC DNA]</scope>
    <source>
        <strain evidence="3 4">BDU8</strain>
    </source>
</reference>
<feature type="domain" description="Glycosyltransferase subfamily 4-like N-terminal" evidence="2">
    <location>
        <begin position="16"/>
        <end position="173"/>
    </location>
</feature>
<organism evidence="3 4">
    <name type="scientific">Burkholderia mayonis</name>
    <dbReference type="NCBI Taxonomy" id="1385591"/>
    <lineage>
        <taxon>Bacteria</taxon>
        <taxon>Pseudomonadati</taxon>
        <taxon>Pseudomonadota</taxon>
        <taxon>Betaproteobacteria</taxon>
        <taxon>Burkholderiales</taxon>
        <taxon>Burkholderiaceae</taxon>
        <taxon>Burkholderia</taxon>
        <taxon>pseudomallei group</taxon>
    </lineage>
</organism>
<evidence type="ECO:0000313" key="3">
    <source>
        <dbReference type="EMBL" id="AOJ09086.1"/>
    </source>
</evidence>
<dbReference type="InterPro" id="IPR001296">
    <property type="entry name" value="Glyco_trans_1"/>
</dbReference>
<evidence type="ECO:0000313" key="4">
    <source>
        <dbReference type="Proteomes" id="UP000067711"/>
    </source>
</evidence>
<proteinExistence type="predicted"/>